<dbReference type="EMBL" id="BLSC01000218">
    <property type="protein sequence ID" value="GFP37911.1"/>
    <property type="molecule type" value="Genomic_DNA"/>
</dbReference>
<name>A0A6V8Q4S0_9ACTN</name>
<dbReference type="Proteomes" id="UP000561271">
    <property type="component" value="Unassembled WGS sequence"/>
</dbReference>
<evidence type="ECO:0000313" key="2">
    <source>
        <dbReference type="Proteomes" id="UP000561271"/>
    </source>
</evidence>
<comment type="caution">
    <text evidence="1">The sequence shown here is derived from an EMBL/GenBank/DDBJ whole genome shotgun (WGS) entry which is preliminary data.</text>
</comment>
<proteinExistence type="predicted"/>
<reference evidence="1 2" key="1">
    <citation type="journal article" date="2020" name="Front. Microbiol.">
        <title>Single-cell genomics of novel Actinobacteria with the Wood-Ljungdahl pathway discovered in a serpentinizing system.</title>
        <authorList>
            <person name="Merino N."/>
            <person name="Kawai M."/>
            <person name="Boyd E.S."/>
            <person name="Colman D.R."/>
            <person name="McGlynn S.E."/>
            <person name="Nealson K.H."/>
            <person name="Kurokawa K."/>
            <person name="Hongoh Y."/>
        </authorList>
    </citation>
    <scope>NUCLEOTIDE SEQUENCE [LARGE SCALE GENOMIC DNA]</scope>
    <source>
        <strain evidence="1 2">S44</strain>
    </source>
</reference>
<feature type="non-terminal residue" evidence="1">
    <location>
        <position position="47"/>
    </location>
</feature>
<evidence type="ECO:0000313" key="1">
    <source>
        <dbReference type="EMBL" id="GFP37911.1"/>
    </source>
</evidence>
<accession>A0A6V8Q4S0</accession>
<sequence length="47" mass="5510">MVDELLNFLGAQSQRDKRRPWMLNSARLLVEKYDSSAYKINEVHDGD</sequence>
<dbReference type="AlphaFoldDB" id="A0A6V8Q4S0"/>
<protein>
    <submittedName>
        <fullName evidence="1">Uncharacterized protein</fullName>
    </submittedName>
</protein>
<organism evidence="1 2">
    <name type="scientific">Candidatus Hakubella thermalkaliphila</name>
    <dbReference type="NCBI Taxonomy" id="2754717"/>
    <lineage>
        <taxon>Bacteria</taxon>
        <taxon>Bacillati</taxon>
        <taxon>Actinomycetota</taxon>
        <taxon>Actinomycetota incertae sedis</taxon>
        <taxon>Candidatus Hakubellales</taxon>
        <taxon>Candidatus Hakubellaceae</taxon>
        <taxon>Candidatus Hakubella</taxon>
    </lineage>
</organism>
<gene>
    <name evidence="1" type="ORF">HKBW3S44_01591</name>
</gene>